<dbReference type="GO" id="GO:0017056">
    <property type="term" value="F:structural constituent of nuclear pore"/>
    <property type="evidence" value="ECO:0007669"/>
    <property type="project" value="InterPro"/>
</dbReference>
<dbReference type="InterPro" id="IPR037700">
    <property type="entry name" value="NUP88/NUP82"/>
</dbReference>
<reference evidence="8" key="1">
    <citation type="journal article" date="2020" name="Microb. Genom.">
        <title>Genetic diversity of clinical and environmental Mucorales isolates obtained from an investigation of mucormycosis cases among solid organ transplant recipients.</title>
        <authorList>
            <person name="Nguyen M.H."/>
            <person name="Kaul D."/>
            <person name="Muto C."/>
            <person name="Cheng S.J."/>
            <person name="Richter R.A."/>
            <person name="Bruno V.M."/>
            <person name="Liu G."/>
            <person name="Beyhan S."/>
            <person name="Sundermann A.J."/>
            <person name="Mounaud S."/>
            <person name="Pasculle A.W."/>
            <person name="Nierman W.C."/>
            <person name="Driscoll E."/>
            <person name="Cumbie R."/>
            <person name="Clancy C.J."/>
            <person name="Dupont C.L."/>
        </authorList>
    </citation>
    <scope>NUCLEOTIDE SEQUENCE</scope>
    <source>
        <strain evidence="8">GL11</strain>
    </source>
</reference>
<keyword evidence="7" id="KW-0539">Nucleus</keyword>
<dbReference type="SUPFAM" id="SSF50978">
    <property type="entry name" value="WD40 repeat-like"/>
    <property type="match status" value="1"/>
</dbReference>
<evidence type="ECO:0000256" key="6">
    <source>
        <dbReference type="ARBA" id="ARBA00023132"/>
    </source>
</evidence>
<dbReference type="GO" id="GO:0000055">
    <property type="term" value="P:ribosomal large subunit export from nucleus"/>
    <property type="evidence" value="ECO:0007669"/>
    <property type="project" value="InterPro"/>
</dbReference>
<organism evidence="8 9">
    <name type="scientific">Rhizopus oryzae</name>
    <name type="common">Mucormycosis agent</name>
    <name type="synonym">Rhizopus arrhizus var. delemar</name>
    <dbReference type="NCBI Taxonomy" id="64495"/>
    <lineage>
        <taxon>Eukaryota</taxon>
        <taxon>Fungi</taxon>
        <taxon>Fungi incertae sedis</taxon>
        <taxon>Mucoromycota</taxon>
        <taxon>Mucoromycotina</taxon>
        <taxon>Mucoromycetes</taxon>
        <taxon>Mucorales</taxon>
        <taxon>Mucorineae</taxon>
        <taxon>Rhizopodaceae</taxon>
        <taxon>Rhizopus</taxon>
    </lineage>
</organism>
<keyword evidence="2" id="KW-0813">Transport</keyword>
<keyword evidence="6" id="KW-0906">Nuclear pore complex</keyword>
<evidence type="ECO:0000313" key="9">
    <source>
        <dbReference type="Proteomes" id="UP000716291"/>
    </source>
</evidence>
<dbReference type="Pfam" id="PF10168">
    <property type="entry name" value="Nup88"/>
    <property type="match status" value="2"/>
</dbReference>
<protein>
    <recommendedName>
        <fullName evidence="10">Nucleoporin Nup82</fullName>
    </recommendedName>
</protein>
<dbReference type="Proteomes" id="UP000716291">
    <property type="component" value="Unassembled WGS sequence"/>
</dbReference>
<dbReference type="EMBL" id="JAANQT010000174">
    <property type="protein sequence ID" value="KAG1313655.1"/>
    <property type="molecule type" value="Genomic_DNA"/>
</dbReference>
<keyword evidence="4" id="KW-0653">Protein transport</keyword>
<dbReference type="PANTHER" id="PTHR13257:SF0">
    <property type="entry name" value="NUCLEAR PORE COMPLEX PROTEIN NUP88"/>
    <property type="match status" value="1"/>
</dbReference>
<keyword evidence="5" id="KW-0811">Translocation</keyword>
<comment type="subcellular location">
    <subcellularLocation>
        <location evidence="1">Nucleus</location>
        <location evidence="1">Nuclear pore complex</location>
    </subcellularLocation>
</comment>
<accession>A0A9P6XH77</accession>
<dbReference type="InterPro" id="IPR036322">
    <property type="entry name" value="WD40_repeat_dom_sf"/>
</dbReference>
<gene>
    <name evidence="8" type="ORF">G6F64_002083</name>
</gene>
<comment type="caution">
    <text evidence="8">The sequence shown here is derived from an EMBL/GenBank/DDBJ whole genome shotgun (WGS) entry which is preliminary data.</text>
</comment>
<evidence type="ECO:0000256" key="1">
    <source>
        <dbReference type="ARBA" id="ARBA00004567"/>
    </source>
</evidence>
<dbReference type="GO" id="GO:0005643">
    <property type="term" value="C:nuclear pore"/>
    <property type="evidence" value="ECO:0007669"/>
    <property type="project" value="UniProtKB-SubCell"/>
</dbReference>
<keyword evidence="3" id="KW-0509">mRNA transport</keyword>
<dbReference type="AlphaFoldDB" id="A0A9P6XH77"/>
<dbReference type="GO" id="GO:0006606">
    <property type="term" value="P:protein import into nucleus"/>
    <property type="evidence" value="ECO:0007669"/>
    <property type="project" value="TreeGrafter"/>
</dbReference>
<proteinExistence type="predicted"/>
<dbReference type="OrthoDB" id="341482at2759"/>
<dbReference type="GO" id="GO:0006406">
    <property type="term" value="P:mRNA export from nucleus"/>
    <property type="evidence" value="ECO:0007669"/>
    <property type="project" value="TreeGrafter"/>
</dbReference>
<evidence type="ECO:0000256" key="4">
    <source>
        <dbReference type="ARBA" id="ARBA00022927"/>
    </source>
</evidence>
<keyword evidence="9" id="KW-1185">Reference proteome</keyword>
<dbReference type="GO" id="GO:0000056">
    <property type="term" value="P:ribosomal small subunit export from nucleus"/>
    <property type="evidence" value="ECO:0007669"/>
    <property type="project" value="InterPro"/>
</dbReference>
<dbReference type="InterPro" id="IPR019321">
    <property type="entry name" value="Nucleoporin_Nup88"/>
</dbReference>
<evidence type="ECO:0000256" key="2">
    <source>
        <dbReference type="ARBA" id="ARBA00022448"/>
    </source>
</evidence>
<evidence type="ECO:0000256" key="5">
    <source>
        <dbReference type="ARBA" id="ARBA00023010"/>
    </source>
</evidence>
<evidence type="ECO:0000313" key="8">
    <source>
        <dbReference type="EMBL" id="KAG1313655.1"/>
    </source>
</evidence>
<evidence type="ECO:0000256" key="3">
    <source>
        <dbReference type="ARBA" id="ARBA00022816"/>
    </source>
</evidence>
<dbReference type="PANTHER" id="PTHR13257">
    <property type="entry name" value="NUCLEOPORIN NUP84-RELATED"/>
    <property type="match status" value="1"/>
</dbReference>
<sequence>MAILNDSWLDQLVKHPIFELNEVDKQHVESIKTKQITDKNDVTDFILQHHTCLLTTRGHDLFVAVGSTIRVLNLTEFKDAWTIVAKEAFEKNVEVSNNWFTLIPYKLLNTPQIDFSIESLTPSINGRLLSVTGAHSLVIVCLPRQGFGDISLSKKEIDCRTLAVGRKYYSKSEILKVDWHPLSESKGHLVVLSSDSILRIFNVGVDIEEPEQSFDLSPVENKSGLKSHRGFSFEDDDMNGYEDAVTFSLGGVSHEQSGWEPFTIHYALRNGHMYALCPVIPFGSAIHKRHLDNLSILVEAKYQKTKNASLQDTRTLSRLFKLQKQWLQQLIESAKVGRKVSPSSNDTLSVINNTTSFSLPVRRQGPFMINHQHNLLNIAQVTDILYIYTEPIHLLALAFSNGQVENHILTSETDAQWQMPAKDKEEWHKELETLLSHRDFLPTAILYESIDLKAKSSLPSQSMRLVSDPHYPDTYYIYHASGVAAIDMSKWLEAPKQVCRKAEDGKTDTSGDLKRWLSEKTTSDVRHLINTAPLSGAFAPIVGLFVITNFYLSYTLISMTFDYKLVYSDLNIRRDIEPSEKLSRAVKDQLKGITSTENEPAYESILSLPAFEKPKELNNLPKQSKIVIPSELADSKEVVINEETLRFFSKSAEKVRRETRELGKAAVKIKERISLQQKEFEKQVDSVKDIYERYQKYFSPEAKKIQDKVLKDITSRHAKLRLRMDEQLRLIMLNCQPGLSKEENEWIEKLQALSDKINGTSGYASRIDLLKKQLEQVKNQSKKDKKFNPTNMSDSQRESILNVLKGQNDSIDQAKKRIENLERKMQTITL</sequence>
<evidence type="ECO:0000256" key="7">
    <source>
        <dbReference type="ARBA" id="ARBA00023242"/>
    </source>
</evidence>
<name>A0A9P6XH77_RHIOR</name>
<evidence type="ECO:0008006" key="10">
    <source>
        <dbReference type="Google" id="ProtNLM"/>
    </source>
</evidence>